<name>A0ACC2CUR7_DIPCM</name>
<accession>A0ACC2CUR7</accession>
<sequence>MMHRFVGFFPQFFAGSDHCLEAGKEFSSAAAAGDIALEHGIVLVMDPRAFVKVSIGALGLRIPVASKAARVGVHASLSPCFCEIRLPYFPVQTVPVSLITAAAPLSSPRNIAACFYLDETALLKLLSPSCFVSSPPCLEVVVFTGLQGSCCGISNKKLLGSFKIPVTLEWAECKPLQLHTGWTSVGYGSSKAGGGSGAELHIYVKVEADPRYIFQFDGDVALSPQVVQIQGSLRQPIFSCKFSRDRGSRSWFGLCDTRANAWAVQCPEKDRKERKGWLVMIHDLSGSPVASASMVTPFVPSSGSDKVSRSNPGAWLILRPDPALIDSWQPWGRLEAWRERGKGGLGLKFYLVGESGAAGCVGAGVVISECFINSRKGGEFLIDTVKFRSGVSPTVSPAISPHSSGDCSFNLGLPLVGGFVMSCTVAANRKKGQPLVQLAMHQVKCVEDAAVFLALSAAVDLSIDACMPFSRKMRREFSQSESPS</sequence>
<evidence type="ECO:0000313" key="2">
    <source>
        <dbReference type="Proteomes" id="UP001162992"/>
    </source>
</evidence>
<dbReference type="EMBL" id="CM055099">
    <property type="protein sequence ID" value="KAJ7545761.1"/>
    <property type="molecule type" value="Genomic_DNA"/>
</dbReference>
<protein>
    <submittedName>
        <fullName evidence="1">Uncharacterized protein</fullName>
    </submittedName>
</protein>
<reference evidence="2" key="1">
    <citation type="journal article" date="2024" name="Proc. Natl. Acad. Sci. U.S.A.">
        <title>Extraordinary preservation of gene collinearity over three hundred million years revealed in homosporous lycophytes.</title>
        <authorList>
            <person name="Li C."/>
            <person name="Wickell D."/>
            <person name="Kuo L.Y."/>
            <person name="Chen X."/>
            <person name="Nie B."/>
            <person name="Liao X."/>
            <person name="Peng D."/>
            <person name="Ji J."/>
            <person name="Jenkins J."/>
            <person name="Williams M."/>
            <person name="Shu S."/>
            <person name="Plott C."/>
            <person name="Barry K."/>
            <person name="Rajasekar S."/>
            <person name="Grimwood J."/>
            <person name="Han X."/>
            <person name="Sun S."/>
            <person name="Hou Z."/>
            <person name="He W."/>
            <person name="Dai G."/>
            <person name="Sun C."/>
            <person name="Schmutz J."/>
            <person name="Leebens-Mack J.H."/>
            <person name="Li F.W."/>
            <person name="Wang L."/>
        </authorList>
    </citation>
    <scope>NUCLEOTIDE SEQUENCE [LARGE SCALE GENOMIC DNA]</scope>
    <source>
        <strain evidence="2">cv. PW_Plant_1</strain>
    </source>
</reference>
<organism evidence="1 2">
    <name type="scientific">Diphasiastrum complanatum</name>
    <name type="common">Issler's clubmoss</name>
    <name type="synonym">Lycopodium complanatum</name>
    <dbReference type="NCBI Taxonomy" id="34168"/>
    <lineage>
        <taxon>Eukaryota</taxon>
        <taxon>Viridiplantae</taxon>
        <taxon>Streptophyta</taxon>
        <taxon>Embryophyta</taxon>
        <taxon>Tracheophyta</taxon>
        <taxon>Lycopodiopsida</taxon>
        <taxon>Lycopodiales</taxon>
        <taxon>Lycopodiaceae</taxon>
        <taxon>Lycopodioideae</taxon>
        <taxon>Diphasiastrum</taxon>
    </lineage>
</organism>
<proteinExistence type="predicted"/>
<keyword evidence="2" id="KW-1185">Reference proteome</keyword>
<evidence type="ECO:0000313" key="1">
    <source>
        <dbReference type="EMBL" id="KAJ7545761.1"/>
    </source>
</evidence>
<comment type="caution">
    <text evidence="1">The sequence shown here is derived from an EMBL/GenBank/DDBJ whole genome shotgun (WGS) entry which is preliminary data.</text>
</comment>
<dbReference type="Proteomes" id="UP001162992">
    <property type="component" value="Chromosome 8"/>
</dbReference>
<gene>
    <name evidence="1" type="ORF">O6H91_08G009000</name>
</gene>